<gene>
    <name evidence="3" type="ORF">CBYS24578_00001889</name>
</gene>
<dbReference type="SMART" id="SM00903">
    <property type="entry name" value="Flavin_Reduct"/>
    <property type="match status" value="1"/>
</dbReference>
<feature type="compositionally biased region" description="Basic and acidic residues" evidence="1">
    <location>
        <begin position="219"/>
        <end position="236"/>
    </location>
</feature>
<accession>A0A9N9Y974</accession>
<dbReference type="PANTHER" id="PTHR43812">
    <property type="entry name" value="BLR2425 PROTEIN"/>
    <property type="match status" value="1"/>
</dbReference>
<name>A0A9N9Y974_9HYPO</name>
<organism evidence="3 4">
    <name type="scientific">Clonostachys byssicola</name>
    <dbReference type="NCBI Taxonomy" id="160290"/>
    <lineage>
        <taxon>Eukaryota</taxon>
        <taxon>Fungi</taxon>
        <taxon>Dikarya</taxon>
        <taxon>Ascomycota</taxon>
        <taxon>Pezizomycotina</taxon>
        <taxon>Sordariomycetes</taxon>
        <taxon>Hypocreomycetidae</taxon>
        <taxon>Hypocreales</taxon>
        <taxon>Bionectriaceae</taxon>
        <taxon>Clonostachys</taxon>
    </lineage>
</organism>
<dbReference type="GO" id="GO:0010181">
    <property type="term" value="F:FMN binding"/>
    <property type="evidence" value="ECO:0007669"/>
    <property type="project" value="InterPro"/>
</dbReference>
<protein>
    <recommendedName>
        <fullName evidence="2">Flavin reductase like domain-containing protein</fullName>
    </recommendedName>
</protein>
<reference evidence="4" key="1">
    <citation type="submission" date="2019-06" db="EMBL/GenBank/DDBJ databases">
        <authorList>
            <person name="Broberg M."/>
        </authorList>
    </citation>
    <scope>NUCLEOTIDE SEQUENCE [LARGE SCALE GENOMIC DNA]</scope>
</reference>
<dbReference type="Gene3D" id="2.30.110.10">
    <property type="entry name" value="Electron Transport, Fmn-binding Protein, Chain A"/>
    <property type="match status" value="1"/>
</dbReference>
<dbReference type="OrthoDB" id="298012at2759"/>
<feature type="region of interest" description="Disordered" evidence="1">
    <location>
        <begin position="217"/>
        <end position="242"/>
    </location>
</feature>
<dbReference type="InterPro" id="IPR002563">
    <property type="entry name" value="Flavin_Rdtase-like_dom"/>
</dbReference>
<proteinExistence type="predicted"/>
<sequence>MFYKTEENNHGLPYDPFKACVVPRPIGWISTVSADGTHNLAPFSQFTNVTYDPPMVIFSANNGLGGGRKDTVSNIQATKVFCWQTATYALREEVNKTAEMLAPEVDEFEKAGLEKTWSQSLKTPVPMVAASPVRFECEYVQTIQIPGNPPFGTVDLVIGRVVGVHIDESVLTDGKVDIKKTNPISRLGYYEYGVIGETFEMVIPGDKAILAGLEGSPVKSREAVSDRTDGEKDRNTTEGAGN</sequence>
<evidence type="ECO:0000313" key="3">
    <source>
        <dbReference type="EMBL" id="CAH0002193.1"/>
    </source>
</evidence>
<dbReference type="PANTHER" id="PTHR43812:SF2">
    <property type="entry name" value="FLAVIN REDUCTASE LIKE DOMAIN-CONTAINING PROTEIN"/>
    <property type="match status" value="1"/>
</dbReference>
<evidence type="ECO:0000259" key="2">
    <source>
        <dbReference type="SMART" id="SM00903"/>
    </source>
</evidence>
<comment type="caution">
    <text evidence="3">The sequence shown here is derived from an EMBL/GenBank/DDBJ whole genome shotgun (WGS) entry which is preliminary data.</text>
</comment>
<reference evidence="3 4" key="2">
    <citation type="submission" date="2021-10" db="EMBL/GenBank/DDBJ databases">
        <authorList>
            <person name="Piombo E."/>
        </authorList>
    </citation>
    <scope>NUCLEOTIDE SEQUENCE [LARGE SCALE GENOMIC DNA]</scope>
</reference>
<evidence type="ECO:0000256" key="1">
    <source>
        <dbReference type="SAM" id="MobiDB-lite"/>
    </source>
</evidence>
<dbReference type="AlphaFoldDB" id="A0A9N9Y974"/>
<dbReference type="Pfam" id="PF01613">
    <property type="entry name" value="Flavin_Reduct"/>
    <property type="match status" value="1"/>
</dbReference>
<dbReference type="EMBL" id="CABFNO020001560">
    <property type="protein sequence ID" value="CAH0002193.1"/>
    <property type="molecule type" value="Genomic_DNA"/>
</dbReference>
<feature type="domain" description="Flavin reductase like" evidence="2">
    <location>
        <begin position="19"/>
        <end position="178"/>
    </location>
</feature>
<keyword evidence="4" id="KW-1185">Reference proteome</keyword>
<dbReference type="SUPFAM" id="SSF50475">
    <property type="entry name" value="FMN-binding split barrel"/>
    <property type="match status" value="1"/>
</dbReference>
<dbReference type="InterPro" id="IPR012349">
    <property type="entry name" value="Split_barrel_FMN-bd"/>
</dbReference>
<evidence type="ECO:0000313" key="4">
    <source>
        <dbReference type="Proteomes" id="UP000754883"/>
    </source>
</evidence>
<dbReference type="Proteomes" id="UP000754883">
    <property type="component" value="Unassembled WGS sequence"/>
</dbReference>